<feature type="transmembrane region" description="Helical" evidence="19">
    <location>
        <begin position="461"/>
        <end position="481"/>
    </location>
</feature>
<evidence type="ECO:0000256" key="17">
    <source>
        <dbReference type="ARBA" id="ARBA00023296"/>
    </source>
</evidence>
<evidence type="ECO:0000259" key="21">
    <source>
        <dbReference type="Pfam" id="PF03563"/>
    </source>
</evidence>
<keyword evidence="14 19" id="KW-0472">Membrane</keyword>
<evidence type="ECO:0000256" key="5">
    <source>
        <dbReference type="ARBA" id="ARBA00015294"/>
    </source>
</evidence>
<feature type="transmembrane region" description="Helical" evidence="19">
    <location>
        <begin position="1392"/>
        <end position="1415"/>
    </location>
</feature>
<dbReference type="Proteomes" id="UP000159585">
    <property type="component" value="Genome"/>
</dbReference>
<dbReference type="GO" id="GO:0046718">
    <property type="term" value="P:symbiont entry into host cell"/>
    <property type="evidence" value="ECO:0007669"/>
    <property type="project" value="UniProtKB-KW"/>
</dbReference>
<evidence type="ECO:0000256" key="7">
    <source>
        <dbReference type="ARBA" id="ARBA00022692"/>
    </source>
</evidence>
<reference evidence="22 23" key="1">
    <citation type="journal article" date="2014" name="Genome Announc.">
        <title>Genome sequence of abbey lake virus, a novel orthobunyavirus isolated from china.</title>
        <authorList>
            <person name="Liu R."/>
            <person name="Zhang G."/>
            <person name="Yang Y."/>
            <person name="Dang R."/>
            <person name="Zhao T."/>
        </authorList>
    </citation>
    <scope>NUCLEOTIDE SEQUENCE [LARGE SCALE GENOMIC DNA]</scope>
    <source>
        <strain evidence="22">Cu20-XJ</strain>
    </source>
</reference>
<evidence type="ECO:0000256" key="15">
    <source>
        <dbReference type="ARBA" id="ARBA00023180"/>
    </source>
</evidence>
<evidence type="ECO:0000256" key="18">
    <source>
        <dbReference type="ARBA" id="ARBA00031199"/>
    </source>
</evidence>
<keyword evidence="23" id="KW-1185">Reference proteome</keyword>
<dbReference type="GO" id="GO:0055036">
    <property type="term" value="C:virion membrane"/>
    <property type="evidence" value="ECO:0007669"/>
    <property type="project" value="UniProtKB-SubCell"/>
</dbReference>
<organism evidence="22 23">
    <name type="scientific">Ebinur lake virus</name>
    <dbReference type="NCBI Taxonomy" id="1501396"/>
    <lineage>
        <taxon>Viruses</taxon>
        <taxon>Riboviria</taxon>
        <taxon>Orthornavirae</taxon>
        <taxon>Negarnaviricota</taxon>
        <taxon>Polyploviricotina</taxon>
        <taxon>Bunyaviricetes</taxon>
        <taxon>Elliovirales</taxon>
        <taxon>Peribunyaviridae</taxon>
        <taxon>Orthobunyavirus</taxon>
        <taxon>Orthobunyavirus ebiense</taxon>
    </lineage>
</organism>
<dbReference type="Pfam" id="PF03557">
    <property type="entry name" value="Bunya_G1"/>
    <property type="match status" value="1"/>
</dbReference>
<dbReference type="GO" id="GO:0019062">
    <property type="term" value="P:virion attachment to host cell"/>
    <property type="evidence" value="ECO:0007669"/>
    <property type="project" value="UniProtKB-KW"/>
</dbReference>
<evidence type="ECO:0000256" key="6">
    <source>
        <dbReference type="ARBA" id="ARBA00022581"/>
    </source>
</evidence>
<dbReference type="Pfam" id="PF03563">
    <property type="entry name" value="Bunya_G2"/>
    <property type="match status" value="1"/>
</dbReference>
<keyword evidence="9" id="KW-1161">Viral attachment to host cell</keyword>
<evidence type="ECO:0000259" key="20">
    <source>
        <dbReference type="Pfam" id="PF03557"/>
    </source>
</evidence>
<feature type="transmembrane region" description="Helical" evidence="19">
    <location>
        <begin position="368"/>
        <end position="394"/>
    </location>
</feature>
<feature type="domain" description="Bunyavirus glycoprotein G2" evidence="21">
    <location>
        <begin position="26"/>
        <end position="306"/>
    </location>
</feature>
<comment type="subcellular location">
    <subcellularLocation>
        <location evidence="2">Host Golgi apparatus membrane</location>
        <topology evidence="2">Multi-pass membrane protein</topology>
    </subcellularLocation>
    <subcellularLocation>
        <location evidence="1">Host Golgi apparatus membrane</location>
        <topology evidence="1">Single-pass type I membrane protein</topology>
    </subcellularLocation>
    <subcellularLocation>
        <location evidence="3">Host endoplasmic reticulum membrane</location>
        <topology evidence="3">Single-pass type I membrane protein</topology>
    </subcellularLocation>
    <subcellularLocation>
        <location evidence="4">Virion membrane</location>
        <topology evidence="4">Single-pass type I membrane protein</topology>
    </subcellularLocation>
</comment>
<proteinExistence type="predicted"/>
<evidence type="ECO:0000256" key="19">
    <source>
        <dbReference type="SAM" id="Phobius"/>
    </source>
</evidence>
<feature type="transmembrane region" description="Helical" evidence="19">
    <location>
        <begin position="210"/>
        <end position="232"/>
    </location>
</feature>
<evidence type="ECO:0000256" key="13">
    <source>
        <dbReference type="ARBA" id="ARBA00022989"/>
    </source>
</evidence>
<evidence type="ECO:0000256" key="11">
    <source>
        <dbReference type="ARBA" id="ARBA00022844"/>
    </source>
</evidence>
<keyword evidence="10" id="KW-1040">Host Golgi apparatus</keyword>
<name>A0A059WG92_9VIRU</name>
<evidence type="ECO:0000256" key="2">
    <source>
        <dbReference type="ARBA" id="ARBA00004252"/>
    </source>
</evidence>
<evidence type="ECO:0000256" key="10">
    <source>
        <dbReference type="ARBA" id="ARBA00022812"/>
    </source>
</evidence>
<keyword evidence="11" id="KW-0946">Virion</keyword>
<evidence type="ECO:0000256" key="8">
    <source>
        <dbReference type="ARBA" id="ARBA00022729"/>
    </source>
</evidence>
<keyword evidence="8" id="KW-0732">Signal</keyword>
<dbReference type="InterPro" id="IPR005167">
    <property type="entry name" value="Bunya_G1"/>
</dbReference>
<evidence type="ECO:0000256" key="4">
    <source>
        <dbReference type="ARBA" id="ARBA00004563"/>
    </source>
</evidence>
<keyword evidence="12" id="KW-1043">Host membrane</keyword>
<dbReference type="InterPro" id="IPR005168">
    <property type="entry name" value="Bunya_G2"/>
</dbReference>
<dbReference type="GO" id="GO:0044167">
    <property type="term" value="C:host cell endoplasmic reticulum membrane"/>
    <property type="evidence" value="ECO:0007669"/>
    <property type="project" value="UniProtKB-SubCell"/>
</dbReference>
<dbReference type="InterPro" id="IPR014413">
    <property type="entry name" value="M_poly_OrthobunV"/>
</dbReference>
<accession>A0A059WG92</accession>
<keyword evidence="15" id="KW-0325">Glycoprotein</keyword>
<gene>
    <name evidence="22" type="primary">Gn/Gc</name>
</gene>
<evidence type="ECO:0000256" key="16">
    <source>
        <dbReference type="ARBA" id="ARBA00023184"/>
    </source>
</evidence>
<keyword evidence="16" id="KW-1038">Host endoplasmic reticulum</keyword>
<keyword evidence="6" id="KW-0945">Host-virus interaction</keyword>
<dbReference type="KEGG" id="vg:80554378"/>
<dbReference type="GeneID" id="80554378"/>
<dbReference type="NCBIfam" id="TIGR04210">
    <property type="entry name" value="bunya_NSm"/>
    <property type="match status" value="1"/>
</dbReference>
<feature type="domain" description="Bunyavirus glycoprotein G1" evidence="20">
    <location>
        <begin position="513"/>
        <end position="1374"/>
    </location>
</feature>
<dbReference type="GO" id="GO:0044003">
    <property type="term" value="P:symbiont-mediated perturbation of host process"/>
    <property type="evidence" value="ECO:0007669"/>
    <property type="project" value="InterPro"/>
</dbReference>
<dbReference type="EMBL" id="KJ710423">
    <property type="protein sequence ID" value="AIA08881.1"/>
    <property type="molecule type" value="Viral_cRNA"/>
</dbReference>
<keyword evidence="17" id="KW-1160">Virus entry into host cell</keyword>
<protein>
    <recommendedName>
        <fullName evidence="5">Envelopment polyprotein</fullName>
    </recommendedName>
    <alternativeName>
        <fullName evidence="18">M polyprotein</fullName>
    </alternativeName>
</protein>
<feature type="transmembrane region" description="Helical" evidence="19">
    <location>
        <begin position="316"/>
        <end position="336"/>
    </location>
</feature>
<sequence length="1435" mass="161564">MAISIVLMIIFSTTSCLARAAPSISKCFQDGVLIAEKKSSSGISEFCIKDDISILKSEINYSKNDTGIFMHSKVFRHWTVADWKQCQPIPSAGGSINVLEVDKNLNLVAKNYMCTRPCVITIDKENAQLLFQTEQLNQFEVTGTTISTGWFKSKTSVSLDNTCEHIKVTCGKKSLQFHACFKQHMSCVRFLHRSVLPGYMANSICQNIELIIIITLTLAIFIFMCIITRTYICYIMLPLFAPIAYIYGWLYNRSCKKCICCGLAYHPFTNCGSYCVCGSRFETSDRMRLHRESGLCQGFKSLRVARTLCKSKGSSLVISVLTAMLILSFVTPLEAISTNYPTDRKYTLNEVNDIVLGKGTENELKTSILALVSICGIGIIIIFIALTMLLDIVLEAIAKRSTIFCTECNLIHDKKAMKFVGDFTNKCGFCPCGELEDPEGLVIHTTRKSCTYYIKIRNLKLIMLVFSIAILMQNTAMLVVADENCWTNTEIKADCVGPLIGPTTCTNKGSKTYKAVAQELVTSNKITQLDADKYTLLGDTIESALSAITEQKHYSAIHLLETIFLMKHCDYYKVYEHNSGYSQTKWRLIAKTNSFDICSIPSTPNFCKCLSDSSCSTSTLNFATSMNSTYTSKAEYFNHDFTLFLNIFEAAFPGSATAFLFKKIKEKAPYQAFEMMGKIANKYPNNKLLVVLLKYGQYMVGLSHASTYQLKQEWIAKSLSLVRSTKTGLKMAMTNAEPGPATKECSDAKTIACLTPKFQVEVNNLMSCGASPNFKIYMKSGELYKAHDRNSVWCLNDMHCLTPYTPANAELVATMKKMECWQDNPKQPTNDYATPRRSCQMKDRGLCNVGADKWKVIKCDDDLMFYTDALESPDPAADIGQYCFSEKCQIERYPINPTSLTNCEWLYRAVKPQYIKRLSLQTIEEYKKAITDKLTHTLQLYHFAPLENLPHIRPTYEYITAQGTYTADGIEGASIITSIPALSGTSVGFKINAKDGTALLDIVVYIKSSVVKSVYNHIYDTGPTININSKHDELCTGQCPKRIPADPNWLTFSQERTSRWGCEEFGCLAINTGCVYGSCQDVIRTETKVYRKANEETVMLTVCITYPGHTFCTDVNALEPKITDELELQFKTIDIKSLPNLVAITNHKLYTGQINDLGTFGQMCGNVQKTNTSILGAGTPKFDYTCYSASRKDIIIRRCYNNNYDSCRLLKQEGDLLFDDNHETLIVYNNKRLNGELTMKLLLGDIQYKLYTENMELELEAKCVGCVGCFESYQCNLQITSSLDGNCAISGPCETFHDRIQIKTTKKDYALKLACTKDPGDKATFRVCGKDYDFNFHTVVKNDKIEVNVGDETSYIKEKDARCGTWLCRVRDEGLSVIFEPLKNFFGNYLNMFLYILGGVLLLFLSLYIIMPVCARLRDELKKNEKLHQMEMKKR</sequence>
<keyword evidence="7 19" id="KW-0812">Transmembrane</keyword>
<evidence type="ECO:0000256" key="1">
    <source>
        <dbReference type="ARBA" id="ARBA00004244"/>
    </source>
</evidence>
<dbReference type="PIRSF" id="PIRSF003944">
    <property type="entry name" value="M_poly_OrthobunV"/>
    <property type="match status" value="1"/>
</dbReference>
<dbReference type="RefSeq" id="YP_010840764.1">
    <property type="nucleotide sequence ID" value="NC_079004.1"/>
</dbReference>
<dbReference type="InterPro" id="IPR026400">
    <property type="entry name" value="Bunya_nonstruc_pro_NSm"/>
</dbReference>
<dbReference type="GO" id="GO:0044178">
    <property type="term" value="C:host cell Golgi membrane"/>
    <property type="evidence" value="ECO:0007669"/>
    <property type="project" value="UniProtKB-SubCell"/>
</dbReference>
<evidence type="ECO:0000256" key="3">
    <source>
        <dbReference type="ARBA" id="ARBA00004482"/>
    </source>
</evidence>
<evidence type="ECO:0000256" key="9">
    <source>
        <dbReference type="ARBA" id="ARBA00022804"/>
    </source>
</evidence>
<evidence type="ECO:0000256" key="14">
    <source>
        <dbReference type="ARBA" id="ARBA00023136"/>
    </source>
</evidence>
<evidence type="ECO:0000256" key="12">
    <source>
        <dbReference type="ARBA" id="ARBA00022870"/>
    </source>
</evidence>
<keyword evidence="13 19" id="KW-1133">Transmembrane helix</keyword>
<evidence type="ECO:0000313" key="23">
    <source>
        <dbReference type="Proteomes" id="UP000159585"/>
    </source>
</evidence>
<evidence type="ECO:0000313" key="22">
    <source>
        <dbReference type="EMBL" id="AIA08881.1"/>
    </source>
</evidence>